<accession>A0A1T4KGZ2</accession>
<feature type="modified residue" description="4-aspartylphosphate" evidence="1">
    <location>
        <position position="56"/>
    </location>
</feature>
<dbReference type="InterPro" id="IPR011006">
    <property type="entry name" value="CheY-like_superfamily"/>
</dbReference>
<feature type="domain" description="Response regulatory" evidence="2">
    <location>
        <begin position="2"/>
        <end position="68"/>
    </location>
</feature>
<dbReference type="SUPFAM" id="SSF52172">
    <property type="entry name" value="CheY-like"/>
    <property type="match status" value="1"/>
</dbReference>
<protein>
    <recommendedName>
        <fullName evidence="2">Response regulatory domain-containing protein</fullName>
    </recommendedName>
</protein>
<dbReference type="Proteomes" id="UP000189941">
    <property type="component" value="Unassembled WGS sequence"/>
</dbReference>
<evidence type="ECO:0000259" key="2">
    <source>
        <dbReference type="PROSITE" id="PS50110"/>
    </source>
</evidence>
<sequence length="68" mass="7999">MRIAIVDDHKEFRERLVRYIEDNAANLEIPVDITCFADGIELVDRFLSSFDIIYLDVEMEFMVCCSCF</sequence>
<dbReference type="PROSITE" id="PS50110">
    <property type="entry name" value="RESPONSE_REGULATORY"/>
    <property type="match status" value="1"/>
</dbReference>
<dbReference type="EMBL" id="FUWO01000004">
    <property type="protein sequence ID" value="SJZ41623.1"/>
    <property type="molecule type" value="Genomic_DNA"/>
</dbReference>
<keyword evidence="4" id="KW-1185">Reference proteome</keyword>
<dbReference type="GO" id="GO:0000160">
    <property type="term" value="P:phosphorelay signal transduction system"/>
    <property type="evidence" value="ECO:0007669"/>
    <property type="project" value="InterPro"/>
</dbReference>
<proteinExistence type="predicted"/>
<dbReference type="AlphaFoldDB" id="A0A1T4KGZ2"/>
<evidence type="ECO:0000256" key="1">
    <source>
        <dbReference type="PROSITE-ProRule" id="PRU00169"/>
    </source>
</evidence>
<reference evidence="4" key="1">
    <citation type="submission" date="2017-02" db="EMBL/GenBank/DDBJ databases">
        <authorList>
            <person name="Varghese N."/>
            <person name="Submissions S."/>
        </authorList>
    </citation>
    <scope>NUCLEOTIDE SEQUENCE [LARGE SCALE GENOMIC DNA]</scope>
    <source>
        <strain evidence="4">DSM 15739</strain>
    </source>
</reference>
<gene>
    <name evidence="3" type="ORF">SAMN02746011_00750</name>
</gene>
<organism evidence="3 4">
    <name type="scientific">Globicatella sulfidifaciens DSM 15739</name>
    <dbReference type="NCBI Taxonomy" id="1121925"/>
    <lineage>
        <taxon>Bacteria</taxon>
        <taxon>Bacillati</taxon>
        <taxon>Bacillota</taxon>
        <taxon>Bacilli</taxon>
        <taxon>Lactobacillales</taxon>
        <taxon>Aerococcaceae</taxon>
        <taxon>Globicatella</taxon>
    </lineage>
</organism>
<dbReference type="Gene3D" id="3.40.50.2300">
    <property type="match status" value="1"/>
</dbReference>
<keyword evidence="1" id="KW-0597">Phosphoprotein</keyword>
<dbReference type="STRING" id="1121925.SAMN02746011_00750"/>
<name>A0A1T4KGZ2_9LACT</name>
<evidence type="ECO:0000313" key="3">
    <source>
        <dbReference type="EMBL" id="SJZ41623.1"/>
    </source>
</evidence>
<evidence type="ECO:0000313" key="4">
    <source>
        <dbReference type="Proteomes" id="UP000189941"/>
    </source>
</evidence>
<dbReference type="InterPro" id="IPR001789">
    <property type="entry name" value="Sig_transdc_resp-reg_receiver"/>
</dbReference>